<dbReference type="PANTHER" id="PTHR34148:SF1">
    <property type="entry name" value="ADENOSYLCOBINAMIDE-GDP RIBAZOLETRANSFERASE"/>
    <property type="match status" value="1"/>
</dbReference>
<proteinExistence type="inferred from homology"/>
<evidence type="ECO:0000313" key="20">
    <source>
        <dbReference type="EMBL" id="SLM31760.1"/>
    </source>
</evidence>
<evidence type="ECO:0000256" key="9">
    <source>
        <dbReference type="ARBA" id="ARBA00022679"/>
    </source>
</evidence>
<dbReference type="Pfam" id="PF02654">
    <property type="entry name" value="CobS"/>
    <property type="match status" value="1"/>
</dbReference>
<dbReference type="GO" id="GO:0008818">
    <property type="term" value="F:cobalamin 5'-phosphate synthase activity"/>
    <property type="evidence" value="ECO:0007669"/>
    <property type="project" value="UniProtKB-UniRule"/>
</dbReference>
<evidence type="ECO:0000256" key="18">
    <source>
        <dbReference type="ARBA" id="ARBA00049504"/>
    </source>
</evidence>
<accession>A0A1W1HH38</accession>
<comment type="similarity">
    <text evidence="4 19">Belongs to the CobS family.</text>
</comment>
<evidence type="ECO:0000256" key="12">
    <source>
        <dbReference type="ARBA" id="ARBA00022989"/>
    </source>
</evidence>
<evidence type="ECO:0000256" key="15">
    <source>
        <dbReference type="ARBA" id="ARBA00032605"/>
    </source>
</evidence>
<dbReference type="GO" id="GO:0005886">
    <property type="term" value="C:plasma membrane"/>
    <property type="evidence" value="ECO:0007669"/>
    <property type="project" value="UniProtKB-SubCell"/>
</dbReference>
<evidence type="ECO:0000256" key="16">
    <source>
        <dbReference type="ARBA" id="ARBA00032853"/>
    </source>
</evidence>
<organism evidence="20 21">
    <name type="scientific">Desulfamplus magnetovallimortis</name>
    <dbReference type="NCBI Taxonomy" id="1246637"/>
    <lineage>
        <taxon>Bacteria</taxon>
        <taxon>Pseudomonadati</taxon>
        <taxon>Thermodesulfobacteriota</taxon>
        <taxon>Desulfobacteria</taxon>
        <taxon>Desulfobacterales</taxon>
        <taxon>Desulfobacteraceae</taxon>
        <taxon>Desulfamplus</taxon>
    </lineage>
</organism>
<reference evidence="20 21" key="1">
    <citation type="submission" date="2017-03" db="EMBL/GenBank/DDBJ databases">
        <authorList>
            <person name="Afonso C.L."/>
            <person name="Miller P.J."/>
            <person name="Scott M.A."/>
            <person name="Spackman E."/>
            <person name="Goraichik I."/>
            <person name="Dimitrov K.M."/>
            <person name="Suarez D.L."/>
            <person name="Swayne D.E."/>
        </authorList>
    </citation>
    <scope>NUCLEOTIDE SEQUENCE [LARGE SCALE GENOMIC DNA]</scope>
    <source>
        <strain evidence="20">PRJEB14757</strain>
    </source>
</reference>
<dbReference type="InterPro" id="IPR003805">
    <property type="entry name" value="CobS"/>
</dbReference>
<keyword evidence="9 19" id="KW-0808">Transferase</keyword>
<dbReference type="UniPathway" id="UPA00148">
    <property type="reaction ID" value="UER00238"/>
</dbReference>
<dbReference type="OrthoDB" id="9794223at2"/>
<keyword evidence="21" id="KW-1185">Reference proteome</keyword>
<evidence type="ECO:0000256" key="14">
    <source>
        <dbReference type="ARBA" id="ARBA00025228"/>
    </source>
</evidence>
<comment type="subcellular location">
    <subcellularLocation>
        <location evidence="2 19">Cell membrane</location>
        <topology evidence="2 19">Multi-pass membrane protein</topology>
    </subcellularLocation>
</comment>
<feature type="transmembrane region" description="Helical" evidence="19">
    <location>
        <begin position="51"/>
        <end position="74"/>
    </location>
</feature>
<keyword evidence="13 19" id="KW-0472">Membrane</keyword>
<feature type="transmembrane region" description="Helical" evidence="19">
    <location>
        <begin position="95"/>
        <end position="115"/>
    </location>
</feature>
<evidence type="ECO:0000256" key="4">
    <source>
        <dbReference type="ARBA" id="ARBA00010561"/>
    </source>
</evidence>
<feature type="transmembrane region" description="Helical" evidence="19">
    <location>
        <begin position="127"/>
        <end position="145"/>
    </location>
</feature>
<keyword evidence="11 19" id="KW-0460">Magnesium</keyword>
<dbReference type="AlphaFoldDB" id="A0A1W1HH38"/>
<comment type="cofactor">
    <cofactor evidence="1 19">
        <name>Mg(2+)</name>
        <dbReference type="ChEBI" id="CHEBI:18420"/>
    </cofactor>
</comment>
<keyword evidence="12 19" id="KW-1133">Transmembrane helix</keyword>
<keyword evidence="8 19" id="KW-0169">Cobalamin biosynthesis</keyword>
<gene>
    <name evidence="19 20" type="primary">cobS</name>
    <name evidence="20" type="ORF">MTBBW1_420025</name>
</gene>
<feature type="transmembrane region" description="Helical" evidence="19">
    <location>
        <begin position="189"/>
        <end position="207"/>
    </location>
</feature>
<dbReference type="PANTHER" id="PTHR34148">
    <property type="entry name" value="ADENOSYLCOBINAMIDE-GDP RIBAZOLETRANSFERASE"/>
    <property type="match status" value="1"/>
</dbReference>
<evidence type="ECO:0000256" key="6">
    <source>
        <dbReference type="ARBA" id="ARBA00015850"/>
    </source>
</evidence>
<evidence type="ECO:0000256" key="19">
    <source>
        <dbReference type="HAMAP-Rule" id="MF_00719"/>
    </source>
</evidence>
<dbReference type="EMBL" id="FWEV01000284">
    <property type="protein sequence ID" value="SLM31760.1"/>
    <property type="molecule type" value="Genomic_DNA"/>
</dbReference>
<dbReference type="Proteomes" id="UP000191931">
    <property type="component" value="Unassembled WGS sequence"/>
</dbReference>
<evidence type="ECO:0000256" key="5">
    <source>
        <dbReference type="ARBA" id="ARBA00013200"/>
    </source>
</evidence>
<comment type="function">
    <text evidence="14 19">Joins adenosylcobinamide-GDP and alpha-ribazole to generate adenosylcobalamin (Ado-cobalamin). Also synthesizes adenosylcobalamin 5'-phosphate from adenosylcobinamide-GDP and alpha-ribazole 5'-phosphate.</text>
</comment>
<evidence type="ECO:0000256" key="8">
    <source>
        <dbReference type="ARBA" id="ARBA00022573"/>
    </source>
</evidence>
<dbReference type="GO" id="GO:0051073">
    <property type="term" value="F:adenosylcobinamide-GDP ribazoletransferase activity"/>
    <property type="evidence" value="ECO:0007669"/>
    <property type="project" value="UniProtKB-UniRule"/>
</dbReference>
<evidence type="ECO:0000256" key="17">
    <source>
        <dbReference type="ARBA" id="ARBA00048623"/>
    </source>
</evidence>
<evidence type="ECO:0000256" key="2">
    <source>
        <dbReference type="ARBA" id="ARBA00004651"/>
    </source>
</evidence>
<evidence type="ECO:0000256" key="10">
    <source>
        <dbReference type="ARBA" id="ARBA00022692"/>
    </source>
</evidence>
<dbReference type="GO" id="GO:0009236">
    <property type="term" value="P:cobalamin biosynthetic process"/>
    <property type="evidence" value="ECO:0007669"/>
    <property type="project" value="UniProtKB-UniRule"/>
</dbReference>
<dbReference type="HAMAP" id="MF_00719">
    <property type="entry name" value="CobS"/>
    <property type="match status" value="1"/>
</dbReference>
<name>A0A1W1HH38_9BACT</name>
<feature type="transmembrane region" description="Helical" evidence="19">
    <location>
        <begin position="20"/>
        <end position="45"/>
    </location>
</feature>
<evidence type="ECO:0000256" key="11">
    <source>
        <dbReference type="ARBA" id="ARBA00022842"/>
    </source>
</evidence>
<dbReference type="STRING" id="1246637.MTBBW1_420025"/>
<dbReference type="EC" id="2.7.8.26" evidence="5 19"/>
<keyword evidence="10 19" id="KW-0812">Transmembrane</keyword>
<sequence>MFITILPAGKGGEFSPTGMIRFFPVVGLILGFIVLCADLIASIFWQTPVVALIDVLVLVALTGAFHIDGLGDAADGLFSHRSRERALEIMKDSRIGMMGLVAVFWSFAIKIAGIYSLKDLCSGLDVALLLLVIPAYSRAGMLFGIRYFKYGRESTGTGHDLFEKRLPLAHFIWISVPIFLSLFLGFRGIILNICFVLCVSLILFFYSRKMGCITGDMLGAMTEVTESVMFLAAGMAI</sequence>
<evidence type="ECO:0000256" key="7">
    <source>
        <dbReference type="ARBA" id="ARBA00022475"/>
    </source>
</evidence>
<evidence type="ECO:0000256" key="1">
    <source>
        <dbReference type="ARBA" id="ARBA00001946"/>
    </source>
</evidence>
<protein>
    <recommendedName>
        <fullName evidence="6 19">Adenosylcobinamide-GDP ribazoletransferase</fullName>
        <ecNumber evidence="5 19">2.7.8.26</ecNumber>
    </recommendedName>
    <alternativeName>
        <fullName evidence="16 19">Cobalamin synthase</fullName>
    </alternativeName>
    <alternativeName>
        <fullName evidence="15 19">Cobalamin-5'-phosphate synthase</fullName>
    </alternativeName>
</protein>
<comment type="catalytic activity">
    <reaction evidence="18 19">
        <text>alpha-ribazole 5'-phosphate + adenosylcob(III)inamide-GDP = adenosylcob(III)alamin 5'-phosphate + GMP + H(+)</text>
        <dbReference type="Rhea" id="RHEA:23560"/>
        <dbReference type="ChEBI" id="CHEBI:15378"/>
        <dbReference type="ChEBI" id="CHEBI:57918"/>
        <dbReference type="ChEBI" id="CHEBI:58115"/>
        <dbReference type="ChEBI" id="CHEBI:60487"/>
        <dbReference type="ChEBI" id="CHEBI:60493"/>
        <dbReference type="EC" id="2.7.8.26"/>
    </reaction>
</comment>
<evidence type="ECO:0000256" key="13">
    <source>
        <dbReference type="ARBA" id="ARBA00023136"/>
    </source>
</evidence>
<comment type="catalytic activity">
    <reaction evidence="17 19">
        <text>alpha-ribazole + adenosylcob(III)inamide-GDP = adenosylcob(III)alamin + GMP + H(+)</text>
        <dbReference type="Rhea" id="RHEA:16049"/>
        <dbReference type="ChEBI" id="CHEBI:10329"/>
        <dbReference type="ChEBI" id="CHEBI:15378"/>
        <dbReference type="ChEBI" id="CHEBI:18408"/>
        <dbReference type="ChEBI" id="CHEBI:58115"/>
        <dbReference type="ChEBI" id="CHEBI:60487"/>
        <dbReference type="EC" id="2.7.8.26"/>
    </reaction>
</comment>
<keyword evidence="7 19" id="KW-1003">Cell membrane</keyword>
<comment type="pathway">
    <text evidence="3 19">Cofactor biosynthesis; adenosylcobalamin biosynthesis; adenosylcobalamin from cob(II)yrinate a,c-diamide: step 7/7.</text>
</comment>
<evidence type="ECO:0000313" key="21">
    <source>
        <dbReference type="Proteomes" id="UP000191931"/>
    </source>
</evidence>
<evidence type="ECO:0000256" key="3">
    <source>
        <dbReference type="ARBA" id="ARBA00004663"/>
    </source>
</evidence>